<keyword evidence="5 9" id="KW-0584">Phenylalanine biosynthesis</keyword>
<dbReference type="eggNOG" id="COG0077">
    <property type="taxonomic scope" value="Bacteria"/>
</dbReference>
<evidence type="ECO:0000256" key="6">
    <source>
        <dbReference type="ARBA" id="ARBA00023239"/>
    </source>
</evidence>
<dbReference type="InterPro" id="IPR018528">
    <property type="entry name" value="Preph_deHydtase_CS"/>
</dbReference>
<feature type="domain" description="ACT" evidence="11">
    <location>
        <begin position="199"/>
        <end position="276"/>
    </location>
</feature>
<dbReference type="Gene3D" id="3.40.190.10">
    <property type="entry name" value="Periplasmic binding protein-like II"/>
    <property type="match status" value="2"/>
</dbReference>
<gene>
    <name evidence="9" type="primary">pheA</name>
    <name evidence="12" type="ordered locus">Ctha_1785</name>
</gene>
<proteinExistence type="predicted"/>
<dbReference type="UniPathway" id="UPA00121">
    <property type="reaction ID" value="UER00345"/>
</dbReference>
<dbReference type="InterPro" id="IPR001086">
    <property type="entry name" value="Preph_deHydtase"/>
</dbReference>
<dbReference type="FunFam" id="3.30.70.260:FF:000012">
    <property type="entry name" value="Prephenate dehydratase"/>
    <property type="match status" value="1"/>
</dbReference>
<dbReference type="GO" id="GO:0005737">
    <property type="term" value="C:cytoplasm"/>
    <property type="evidence" value="ECO:0007669"/>
    <property type="project" value="TreeGrafter"/>
</dbReference>
<dbReference type="PROSITE" id="PS51171">
    <property type="entry name" value="PREPHENATE_DEHYDR_3"/>
    <property type="match status" value="1"/>
</dbReference>
<dbReference type="STRING" id="517418.Ctha_1785"/>
<dbReference type="CDD" id="cd04905">
    <property type="entry name" value="ACT_CM-PDT"/>
    <property type="match status" value="1"/>
</dbReference>
<dbReference type="CDD" id="cd13631">
    <property type="entry name" value="PBP2_Ct-PDT_like"/>
    <property type="match status" value="1"/>
</dbReference>
<dbReference type="AlphaFoldDB" id="B3QTP4"/>
<evidence type="ECO:0000256" key="7">
    <source>
        <dbReference type="ARBA" id="ARBA00047848"/>
    </source>
</evidence>
<dbReference type="PIRSF" id="PIRSF001500">
    <property type="entry name" value="Chor_mut_pdt_Ppr"/>
    <property type="match status" value="1"/>
</dbReference>
<dbReference type="OrthoDB" id="9802281at2"/>
<dbReference type="EMBL" id="CP001100">
    <property type="protein sequence ID" value="ACF14242.1"/>
    <property type="molecule type" value="Genomic_DNA"/>
</dbReference>
<dbReference type="InterPro" id="IPR045865">
    <property type="entry name" value="ACT-like_dom_sf"/>
</dbReference>
<feature type="domain" description="Prephenate dehydratase" evidence="10">
    <location>
        <begin position="5"/>
        <end position="179"/>
    </location>
</feature>
<dbReference type="SUPFAM" id="SSF53850">
    <property type="entry name" value="Periplasmic binding protein-like II"/>
    <property type="match status" value="1"/>
</dbReference>
<dbReference type="PANTHER" id="PTHR21022:SF19">
    <property type="entry name" value="PREPHENATE DEHYDRATASE-RELATED"/>
    <property type="match status" value="1"/>
</dbReference>
<dbReference type="GO" id="GO:0009094">
    <property type="term" value="P:L-phenylalanine biosynthetic process"/>
    <property type="evidence" value="ECO:0007669"/>
    <property type="project" value="UniProtKB-UniPathway"/>
</dbReference>
<comment type="catalytic activity">
    <reaction evidence="7 9">
        <text>prephenate + H(+) = 3-phenylpyruvate + CO2 + H2O</text>
        <dbReference type="Rhea" id="RHEA:21648"/>
        <dbReference type="ChEBI" id="CHEBI:15377"/>
        <dbReference type="ChEBI" id="CHEBI:15378"/>
        <dbReference type="ChEBI" id="CHEBI:16526"/>
        <dbReference type="ChEBI" id="CHEBI:18005"/>
        <dbReference type="ChEBI" id="CHEBI:29934"/>
        <dbReference type="EC" id="4.2.1.51"/>
    </reaction>
</comment>
<reference evidence="12 13" key="1">
    <citation type="submission" date="2008-06" db="EMBL/GenBank/DDBJ databases">
        <title>Complete sequence of Chloroherpeton thalassium ATCC 35110.</title>
        <authorList>
            <consortium name="US DOE Joint Genome Institute"/>
            <person name="Lucas S."/>
            <person name="Copeland A."/>
            <person name="Lapidus A."/>
            <person name="Glavina del Rio T."/>
            <person name="Dalin E."/>
            <person name="Tice H."/>
            <person name="Bruce D."/>
            <person name="Goodwin L."/>
            <person name="Pitluck S."/>
            <person name="Schmutz J."/>
            <person name="Larimer F."/>
            <person name="Land M."/>
            <person name="Hauser L."/>
            <person name="Kyrpides N."/>
            <person name="Mikhailova N."/>
            <person name="Liu Z."/>
            <person name="Li T."/>
            <person name="Zhao F."/>
            <person name="Overmann J."/>
            <person name="Bryant D.A."/>
            <person name="Richardson P."/>
        </authorList>
    </citation>
    <scope>NUCLEOTIDE SEQUENCE [LARGE SCALE GENOMIC DNA]</scope>
    <source>
        <strain evidence="13">ATCC 35110 / GB-78</strain>
    </source>
</reference>
<evidence type="ECO:0000259" key="11">
    <source>
        <dbReference type="PROSITE" id="PS51671"/>
    </source>
</evidence>
<evidence type="ECO:0000256" key="4">
    <source>
        <dbReference type="ARBA" id="ARBA00023141"/>
    </source>
</evidence>
<dbReference type="EC" id="4.2.1.51" evidence="2 9"/>
<dbReference type="GO" id="GO:0004664">
    <property type="term" value="F:prephenate dehydratase activity"/>
    <property type="evidence" value="ECO:0007669"/>
    <property type="project" value="UniProtKB-UniRule"/>
</dbReference>
<dbReference type="Pfam" id="PF01842">
    <property type="entry name" value="ACT"/>
    <property type="match status" value="1"/>
</dbReference>
<dbReference type="SUPFAM" id="SSF55021">
    <property type="entry name" value="ACT-like"/>
    <property type="match status" value="1"/>
</dbReference>
<feature type="site" description="Essential for prephenate dehydratase activity" evidence="8">
    <location>
        <position position="172"/>
    </location>
</feature>
<protein>
    <recommendedName>
        <fullName evidence="2 9">Prephenate dehydratase</fullName>
        <shortName evidence="9">PDT</shortName>
        <ecNumber evidence="2 9">4.2.1.51</ecNumber>
    </recommendedName>
</protein>
<dbReference type="Pfam" id="PF00800">
    <property type="entry name" value="PDT"/>
    <property type="match status" value="1"/>
</dbReference>
<keyword evidence="3 9" id="KW-0028">Amino-acid biosynthesis</keyword>
<dbReference type="InterPro" id="IPR002912">
    <property type="entry name" value="ACT_dom"/>
</dbReference>
<dbReference type="PROSITE" id="PS00858">
    <property type="entry name" value="PREPHENATE_DEHYDR_2"/>
    <property type="match status" value="1"/>
</dbReference>
<evidence type="ECO:0000313" key="13">
    <source>
        <dbReference type="Proteomes" id="UP000001208"/>
    </source>
</evidence>
<evidence type="ECO:0000256" key="3">
    <source>
        <dbReference type="ARBA" id="ARBA00022605"/>
    </source>
</evidence>
<evidence type="ECO:0000259" key="10">
    <source>
        <dbReference type="PROSITE" id="PS51171"/>
    </source>
</evidence>
<organism evidence="12 13">
    <name type="scientific">Chloroherpeton thalassium (strain ATCC 35110 / GB-78)</name>
    <dbReference type="NCBI Taxonomy" id="517418"/>
    <lineage>
        <taxon>Bacteria</taxon>
        <taxon>Pseudomonadati</taxon>
        <taxon>Chlorobiota</taxon>
        <taxon>Chlorobiia</taxon>
        <taxon>Chlorobiales</taxon>
        <taxon>Chloroherpetonaceae</taxon>
        <taxon>Chloroherpeton</taxon>
    </lineage>
</organism>
<keyword evidence="13" id="KW-1185">Reference proteome</keyword>
<keyword evidence="6 9" id="KW-0456">Lyase</keyword>
<name>B3QTP4_CHLT3</name>
<evidence type="ECO:0000256" key="8">
    <source>
        <dbReference type="PIRSR" id="PIRSR001500-2"/>
    </source>
</evidence>
<dbReference type="HOGENOM" id="CLU_035008_4_2_10"/>
<accession>B3QTP4</accession>
<dbReference type="Proteomes" id="UP000001208">
    <property type="component" value="Chromosome"/>
</dbReference>
<sequence length="280" mass="31091">MKKSLVGYQGEPGAYSEIAALRFGQEEKPFEDFESIFKAVEREELTYGALPVENTLGGSIHQNYDLLLKYPVKIVAETYVPVLHCLMGLPEASIETACEVLSHPQALAQCRGFFEENPHLKAEATYDTAGSAKLIAKEKAAEKLAIASERAAELYGLKIFKRNLADKAWNITRFVCITALENEETRHPKVSENGSRKTSIVFLLPNVPGSLFKALATLALRNIDLTKIESRPSREAAFEYLFYVDFVGDESETHVQNALDHLREFSPMVKVLGSYGKVGA</sequence>
<comment type="pathway">
    <text evidence="1 9">Amino-acid biosynthesis; L-phenylalanine biosynthesis; phenylpyruvate from prephenate: step 1/1.</text>
</comment>
<dbReference type="Gene3D" id="3.30.70.260">
    <property type="match status" value="1"/>
</dbReference>
<evidence type="ECO:0000256" key="2">
    <source>
        <dbReference type="ARBA" id="ARBA00013147"/>
    </source>
</evidence>
<evidence type="ECO:0000256" key="5">
    <source>
        <dbReference type="ARBA" id="ARBA00023222"/>
    </source>
</evidence>
<dbReference type="RefSeq" id="WP_012500326.1">
    <property type="nucleotide sequence ID" value="NC_011026.1"/>
</dbReference>
<evidence type="ECO:0000256" key="1">
    <source>
        <dbReference type="ARBA" id="ARBA00004741"/>
    </source>
</evidence>
<dbReference type="InterPro" id="IPR008242">
    <property type="entry name" value="Chor_mutase/pphenate_deHydtase"/>
</dbReference>
<dbReference type="NCBIfam" id="NF008865">
    <property type="entry name" value="PRK11898.1"/>
    <property type="match status" value="1"/>
</dbReference>
<keyword evidence="4 9" id="KW-0057">Aromatic amino acid biosynthesis</keyword>
<evidence type="ECO:0000313" key="12">
    <source>
        <dbReference type="EMBL" id="ACF14242.1"/>
    </source>
</evidence>
<dbReference type="KEGG" id="cts:Ctha_1785"/>
<dbReference type="PROSITE" id="PS51671">
    <property type="entry name" value="ACT"/>
    <property type="match status" value="1"/>
</dbReference>
<evidence type="ECO:0000256" key="9">
    <source>
        <dbReference type="RuleBase" id="RU361254"/>
    </source>
</evidence>
<dbReference type="PANTHER" id="PTHR21022">
    <property type="entry name" value="PREPHENATE DEHYDRATASE P PROTEIN"/>
    <property type="match status" value="1"/>
</dbReference>